<dbReference type="Gene3D" id="3.40.47.10">
    <property type="match status" value="1"/>
</dbReference>
<proteinExistence type="predicted"/>
<dbReference type="NCBIfam" id="NF003274">
    <property type="entry name" value="PRK04262.1"/>
    <property type="match status" value="1"/>
</dbReference>
<dbReference type="Proteomes" id="UP000247892">
    <property type="component" value="Unassembled WGS sequence"/>
</dbReference>
<feature type="domain" description="Beta-ketoacyl-[acyl-carrier-protein] synthase III C-terminal" evidence="3">
    <location>
        <begin position="215"/>
        <end position="300"/>
    </location>
</feature>
<dbReference type="InterPro" id="IPR013747">
    <property type="entry name" value="ACP_syn_III_C"/>
</dbReference>
<dbReference type="GO" id="GO:0044550">
    <property type="term" value="P:secondary metabolite biosynthetic process"/>
    <property type="evidence" value="ECO:0007669"/>
    <property type="project" value="TreeGrafter"/>
</dbReference>
<evidence type="ECO:0000256" key="2">
    <source>
        <dbReference type="ARBA" id="ARBA00023315"/>
    </source>
</evidence>
<dbReference type="SUPFAM" id="SSF53901">
    <property type="entry name" value="Thiolase-like"/>
    <property type="match status" value="1"/>
</dbReference>
<dbReference type="PANTHER" id="PTHR34069">
    <property type="entry name" value="3-OXOACYL-[ACYL-CARRIER-PROTEIN] SYNTHASE 3"/>
    <property type="match status" value="1"/>
</dbReference>
<dbReference type="EMBL" id="MASU01000005">
    <property type="protein sequence ID" value="PXY36486.1"/>
    <property type="molecule type" value="Genomic_DNA"/>
</dbReference>
<organism evidence="4 5">
    <name type="scientific">Prauserella flavalba</name>
    <dbReference type="NCBI Taxonomy" id="1477506"/>
    <lineage>
        <taxon>Bacteria</taxon>
        <taxon>Bacillati</taxon>
        <taxon>Actinomycetota</taxon>
        <taxon>Actinomycetes</taxon>
        <taxon>Pseudonocardiales</taxon>
        <taxon>Pseudonocardiaceae</taxon>
        <taxon>Prauserella</taxon>
    </lineage>
</organism>
<keyword evidence="2" id="KW-0012">Acyltransferase</keyword>
<keyword evidence="5" id="KW-1185">Reference proteome</keyword>
<evidence type="ECO:0000313" key="5">
    <source>
        <dbReference type="Proteomes" id="UP000247892"/>
    </source>
</evidence>
<evidence type="ECO:0000256" key="1">
    <source>
        <dbReference type="ARBA" id="ARBA00022679"/>
    </source>
</evidence>
<comment type="caution">
    <text evidence="4">The sequence shown here is derived from an EMBL/GenBank/DDBJ whole genome shotgun (WGS) entry which is preliminary data.</text>
</comment>
<sequence>MTGLISAGVAVPATRIALADILRAWRNVPEQVVRRLGVGGRAVPGPDVDTITLAAEAAQRALTSRVDAVFLGTQTNPYATRSAAAIVADMLGLSPHVFVTDLQCADKSGTAALLSAIAWVSSGLGERALAIGADTLALHAAPGDPFEYTAGAGAAAFVVGAEDGAATVVRAASAATDTPDRYRLDGERHIRGTGSAMTATGVGLEQHVKLAFGRLGVAAEEVGHLAVSQPDAATPARIAKVLGVPGESTGAGLVADRIGDAGSASALLSLARVLDRAGSGDTVVLLSYGAGASSDAVLMRATGNAIGSGTDRELDRAISVDYPTAVRYERRYAGHERLTGTYE</sequence>
<name>A0A318LPL2_9PSEU</name>
<dbReference type="InterPro" id="IPR016039">
    <property type="entry name" value="Thiolase-like"/>
</dbReference>
<dbReference type="Pfam" id="PF08541">
    <property type="entry name" value="ACP_syn_III_C"/>
    <property type="match status" value="1"/>
</dbReference>
<evidence type="ECO:0000259" key="3">
    <source>
        <dbReference type="Pfam" id="PF08541"/>
    </source>
</evidence>
<protein>
    <recommendedName>
        <fullName evidence="3">Beta-ketoacyl-[acyl-carrier-protein] synthase III C-terminal domain-containing protein</fullName>
    </recommendedName>
</protein>
<dbReference type="PANTHER" id="PTHR34069:SF2">
    <property type="entry name" value="BETA-KETOACYL-[ACYL-CARRIER-PROTEIN] SYNTHASE III"/>
    <property type="match status" value="1"/>
</dbReference>
<keyword evidence="1" id="KW-0808">Transferase</keyword>
<dbReference type="GO" id="GO:0016746">
    <property type="term" value="F:acyltransferase activity"/>
    <property type="evidence" value="ECO:0007669"/>
    <property type="project" value="UniProtKB-KW"/>
</dbReference>
<gene>
    <name evidence="4" type="ORF">BA062_13925</name>
</gene>
<accession>A0A318LPL2</accession>
<reference evidence="4 5" key="1">
    <citation type="submission" date="2016-07" db="EMBL/GenBank/DDBJ databases">
        <title>Draft genome sequence of Prauserella sp. YIM 121212, isolated from alkaline soil.</title>
        <authorList>
            <person name="Ruckert C."/>
            <person name="Albersmeier A."/>
            <person name="Jiang C.-L."/>
            <person name="Jiang Y."/>
            <person name="Kalinowski J."/>
            <person name="Schneider O."/>
            <person name="Winkler A."/>
            <person name="Zotchev S.B."/>
        </authorList>
    </citation>
    <scope>NUCLEOTIDE SEQUENCE [LARGE SCALE GENOMIC DNA]</scope>
    <source>
        <strain evidence="4 5">YIM 121212</strain>
    </source>
</reference>
<evidence type="ECO:0000313" key="4">
    <source>
        <dbReference type="EMBL" id="PXY36486.1"/>
    </source>
</evidence>
<dbReference type="CDD" id="cd00827">
    <property type="entry name" value="init_cond_enzymes"/>
    <property type="match status" value="1"/>
</dbReference>
<dbReference type="RefSeq" id="WP_168213947.1">
    <property type="nucleotide sequence ID" value="NZ_JBHVKT010000001.1"/>
</dbReference>
<dbReference type="AlphaFoldDB" id="A0A318LPL2"/>